<reference evidence="5 6" key="1">
    <citation type="submission" date="2017-06" db="EMBL/GenBank/DDBJ databases">
        <title>Novel microbial phyla capable of carbon fixation and sulfur reduction in deep-sea sediments.</title>
        <authorList>
            <person name="Huang J."/>
            <person name="Baker B."/>
            <person name="Wang Y."/>
        </authorList>
    </citation>
    <scope>NUCLEOTIDE SEQUENCE [LARGE SCALE GENOMIC DNA]</scope>
    <source>
        <strain evidence="5">B3_LCP</strain>
    </source>
</reference>
<dbReference type="Gene3D" id="3.90.580.10">
    <property type="entry name" value="Zinc finger, CHC2-type domain"/>
    <property type="match status" value="1"/>
</dbReference>
<sequence>MDTLGRIKQELLIPDIFPDVEGNKNIRCPFPDHPDKIPSFSYYPETNSFYCFGCQKGGSVIDFLMHLNNWTFPDAAKHGEEQLGIQSKKLSPEEIAIQEQYQLREDVLERITQLCYRKLWESDEFNNTKLAKEYLRGRGWSEEILQKLRIGYIDIPAIKKTDKITDDDLLLAGLLVKGKDSRIFPLVSSPRIWYPVIHRSRVVYGVCGLFLDSDREPDKKYKNLASGPLEVGSKEFLYNQDAIYSNDEVFICEGISDTLTALSLGLNAVGTLGAGNIPNPEMFCRIRRVYIIPDNDEQGQGYWAAIDIAMEIFKHQKDGEAYILQLPQKEWEKSKLAAFKAAREESRQSHGIPYPKLEDFGDEKPIKDLNNWYCLGYEIEDFKQLINRAEPIIPHYISYLRRCRLSAAELERKLDKFIYPLIATRGAIVQQSYKDLLAKSKKDGGLSIGKRTSTNKIKKAARANKKTSNTYTSLTVAEQIHQLRKEKGKMNEYELNHQVAQIVLKDLHENAALFNDMQTGKGYIFKDKKLIEIRKDNREFQHLMHYYNINAADKIFSHMENTLRIEAEMNGTQTDIYVFSYYNPAKYTLYLSANPGQIYRITENNIETVDNGTDDVLILPEPNSEPVEIAEKFADGLYEEIMLDPIVFMEDNLNSQEKRLLLDMAIRMVFFKSIMPTKIIPALIGQKGSKKSSTWRKMMQLFFGANADVYQLPDKEEDFITLVANRSIIPLDNVDHHKKWLNDCLAIIATGGTHTRRELYTTIGLKEAPLSSFVFITSRDPQFKRDDVSERLLILKVDRPEGERLRSEHEINQEVIDNRPELWQALLVRLREMIKALKFADSCDPSEFDSPFRMADFGSFILKWGVLIGREDEVREILCKLTEVQVNFTIEDDILYCLFEEWLPKEGNEGRAIKSTDLYTELKEIAELSNTDWPFKNTRSFGRNFSKLVPSLRQKYSVDVSEKGNVKVYVFHKRETGEENYQDK</sequence>
<dbReference type="InterPro" id="IPR002694">
    <property type="entry name" value="Znf_CHC2"/>
</dbReference>
<dbReference type="InterPro" id="IPR036977">
    <property type="entry name" value="DNA_primase_Znf_CHC2"/>
</dbReference>
<comment type="caution">
    <text evidence="5">The sequence shown here is derived from an EMBL/GenBank/DDBJ whole genome shotgun (WGS) entry which is preliminary data.</text>
</comment>
<dbReference type="CDD" id="cd01029">
    <property type="entry name" value="TOPRIM_primases"/>
    <property type="match status" value="1"/>
</dbReference>
<dbReference type="InterPro" id="IPR034154">
    <property type="entry name" value="TOPRIM_DnaG/twinkle"/>
</dbReference>
<gene>
    <name evidence="5" type="ORF">CEE37_06740</name>
</gene>
<dbReference type="GO" id="GO:0006269">
    <property type="term" value="P:DNA replication, synthesis of primer"/>
    <property type="evidence" value="ECO:0007669"/>
    <property type="project" value="TreeGrafter"/>
</dbReference>
<accession>A0A532V0B3</accession>
<dbReference type="SUPFAM" id="SSF56731">
    <property type="entry name" value="DNA primase core"/>
    <property type="match status" value="1"/>
</dbReference>
<evidence type="ECO:0000256" key="2">
    <source>
        <dbReference type="ARBA" id="ARBA00022771"/>
    </source>
</evidence>
<evidence type="ECO:0000313" key="5">
    <source>
        <dbReference type="EMBL" id="TKJ40654.1"/>
    </source>
</evidence>
<keyword evidence="3" id="KW-0862">Zinc</keyword>
<dbReference type="Gene3D" id="3.90.980.10">
    <property type="entry name" value="DNA primase, catalytic core, N-terminal domain"/>
    <property type="match status" value="1"/>
</dbReference>
<dbReference type="SUPFAM" id="SSF57783">
    <property type="entry name" value="Zinc beta-ribbon"/>
    <property type="match status" value="1"/>
</dbReference>
<dbReference type="EMBL" id="NJBN01000004">
    <property type="protein sequence ID" value="TKJ40654.1"/>
    <property type="molecule type" value="Genomic_DNA"/>
</dbReference>
<dbReference type="GO" id="GO:0008270">
    <property type="term" value="F:zinc ion binding"/>
    <property type="evidence" value="ECO:0007669"/>
    <property type="project" value="UniProtKB-KW"/>
</dbReference>
<protein>
    <recommendedName>
        <fullName evidence="4">Zinc finger CHC2-type domain-containing protein</fullName>
    </recommendedName>
</protein>
<dbReference type="PANTHER" id="PTHR30313">
    <property type="entry name" value="DNA PRIMASE"/>
    <property type="match status" value="1"/>
</dbReference>
<dbReference type="GO" id="GO:0003899">
    <property type="term" value="F:DNA-directed RNA polymerase activity"/>
    <property type="evidence" value="ECO:0007669"/>
    <property type="project" value="InterPro"/>
</dbReference>
<proteinExistence type="predicted"/>
<evidence type="ECO:0000313" key="6">
    <source>
        <dbReference type="Proteomes" id="UP000319619"/>
    </source>
</evidence>
<dbReference type="SMART" id="SM00400">
    <property type="entry name" value="ZnF_CHCC"/>
    <property type="match status" value="1"/>
</dbReference>
<keyword evidence="1" id="KW-0479">Metal-binding</keyword>
<dbReference type="Gene3D" id="3.40.1360.10">
    <property type="match status" value="1"/>
</dbReference>
<organism evidence="5 6">
    <name type="scientific">candidate division LCP-89 bacterium B3_LCP</name>
    <dbReference type="NCBI Taxonomy" id="2012998"/>
    <lineage>
        <taxon>Bacteria</taxon>
        <taxon>Pseudomonadati</taxon>
        <taxon>Bacteria division LCP-89</taxon>
    </lineage>
</organism>
<keyword evidence="2" id="KW-0863">Zinc-finger</keyword>
<dbReference type="GO" id="GO:0003677">
    <property type="term" value="F:DNA binding"/>
    <property type="evidence" value="ECO:0007669"/>
    <property type="project" value="InterPro"/>
</dbReference>
<dbReference type="AlphaFoldDB" id="A0A532V0B3"/>
<evidence type="ECO:0000256" key="1">
    <source>
        <dbReference type="ARBA" id="ARBA00022723"/>
    </source>
</evidence>
<dbReference type="Pfam" id="PF01807">
    <property type="entry name" value="Zn_ribbon_DnaG"/>
    <property type="match status" value="1"/>
</dbReference>
<dbReference type="InterPro" id="IPR050219">
    <property type="entry name" value="DnaG_primase"/>
</dbReference>
<dbReference type="GO" id="GO:0005737">
    <property type="term" value="C:cytoplasm"/>
    <property type="evidence" value="ECO:0007669"/>
    <property type="project" value="TreeGrafter"/>
</dbReference>
<name>A0A532V0B3_UNCL8</name>
<dbReference type="PANTHER" id="PTHR30313:SF2">
    <property type="entry name" value="DNA PRIMASE"/>
    <property type="match status" value="1"/>
</dbReference>
<dbReference type="InterPro" id="IPR037068">
    <property type="entry name" value="DNA_primase_core_N_sf"/>
</dbReference>
<evidence type="ECO:0000256" key="3">
    <source>
        <dbReference type="ARBA" id="ARBA00022833"/>
    </source>
</evidence>
<dbReference type="Proteomes" id="UP000319619">
    <property type="component" value="Unassembled WGS sequence"/>
</dbReference>
<feature type="domain" description="Zinc finger CHC2-type" evidence="4">
    <location>
        <begin position="28"/>
        <end position="80"/>
    </location>
</feature>
<evidence type="ECO:0000259" key="4">
    <source>
        <dbReference type="SMART" id="SM00400"/>
    </source>
</evidence>